<dbReference type="EMBL" id="ONZQ02000017">
    <property type="protein sequence ID" value="SPO06899.1"/>
    <property type="molecule type" value="Genomic_DNA"/>
</dbReference>
<organism evidence="4 5">
    <name type="scientific">Cephalotrichum gorgonifer</name>
    <dbReference type="NCBI Taxonomy" id="2041049"/>
    <lineage>
        <taxon>Eukaryota</taxon>
        <taxon>Fungi</taxon>
        <taxon>Dikarya</taxon>
        <taxon>Ascomycota</taxon>
        <taxon>Pezizomycotina</taxon>
        <taxon>Sordariomycetes</taxon>
        <taxon>Hypocreomycetidae</taxon>
        <taxon>Microascales</taxon>
        <taxon>Microascaceae</taxon>
        <taxon>Cephalotrichum</taxon>
    </lineage>
</organism>
<keyword evidence="2" id="KW-0560">Oxidoreductase</keyword>
<evidence type="ECO:0000256" key="2">
    <source>
        <dbReference type="ARBA" id="ARBA00023002"/>
    </source>
</evidence>
<keyword evidence="5" id="KW-1185">Reference proteome</keyword>
<sequence length="260" mass="29988">MSPQIYEKLSGTLRTHGDSSPDVTIPFIASEKAGRWEESYERDARRDWRDLLAHRLKVLRWIVEAGLVAAVVFLLVQRKGAGRPEFAGDITGFAPRFTQRLVRFEPNYDFVPENMTRFLSEETLNRWLDLVPKGLGFLEIQDPSKYNDLPTPLEEYVNKTVYASSMTHQLHCLHSIIDSHTRLALGWPVDPDYWHVQHCFEYLRQSIMCYGDVALEGAETTFPDRKRGGSDGWDATHVCKDYGEVYTYLEGARAKDKNWI</sequence>
<comment type="similarity">
    <text evidence="3">Belongs to the ustYa family.</text>
</comment>
<name>A0AAE8SZH1_9PEZI</name>
<dbReference type="PANTHER" id="PTHR33365:SF11">
    <property type="entry name" value="TAT PATHWAY SIGNAL SEQUENCE"/>
    <property type="match status" value="1"/>
</dbReference>
<evidence type="ECO:0000256" key="1">
    <source>
        <dbReference type="ARBA" id="ARBA00004685"/>
    </source>
</evidence>
<dbReference type="AlphaFoldDB" id="A0AAE8SZH1"/>
<comment type="caution">
    <text evidence="4">The sequence shown here is derived from an EMBL/GenBank/DDBJ whole genome shotgun (WGS) entry which is preliminary data.</text>
</comment>
<evidence type="ECO:0008006" key="6">
    <source>
        <dbReference type="Google" id="ProtNLM"/>
    </source>
</evidence>
<evidence type="ECO:0000313" key="4">
    <source>
        <dbReference type="EMBL" id="SPO06899.1"/>
    </source>
</evidence>
<dbReference type="PANTHER" id="PTHR33365">
    <property type="entry name" value="YALI0B05434P"/>
    <property type="match status" value="1"/>
</dbReference>
<evidence type="ECO:0000313" key="5">
    <source>
        <dbReference type="Proteomes" id="UP001187682"/>
    </source>
</evidence>
<comment type="pathway">
    <text evidence="1">Mycotoxin biosynthesis.</text>
</comment>
<dbReference type="GO" id="GO:0043386">
    <property type="term" value="P:mycotoxin biosynthetic process"/>
    <property type="evidence" value="ECO:0007669"/>
    <property type="project" value="InterPro"/>
</dbReference>
<accession>A0AAE8SZH1</accession>
<dbReference type="Proteomes" id="UP001187682">
    <property type="component" value="Unassembled WGS sequence"/>
</dbReference>
<dbReference type="Pfam" id="PF11807">
    <property type="entry name" value="UstYa"/>
    <property type="match status" value="1"/>
</dbReference>
<reference evidence="4" key="1">
    <citation type="submission" date="2018-03" db="EMBL/GenBank/DDBJ databases">
        <authorList>
            <person name="Guldener U."/>
        </authorList>
    </citation>
    <scope>NUCLEOTIDE SEQUENCE</scope>
</reference>
<proteinExistence type="inferred from homology"/>
<dbReference type="InterPro" id="IPR021765">
    <property type="entry name" value="UstYa-like"/>
</dbReference>
<gene>
    <name evidence="4" type="ORF">DNG_09593</name>
</gene>
<evidence type="ECO:0000256" key="3">
    <source>
        <dbReference type="ARBA" id="ARBA00035112"/>
    </source>
</evidence>
<protein>
    <recommendedName>
        <fullName evidence="6">Oxidase ustYa</fullName>
    </recommendedName>
</protein>
<dbReference type="GO" id="GO:0016491">
    <property type="term" value="F:oxidoreductase activity"/>
    <property type="evidence" value="ECO:0007669"/>
    <property type="project" value="UniProtKB-KW"/>
</dbReference>